<proteinExistence type="predicted"/>
<dbReference type="Pfam" id="PF13681">
    <property type="entry name" value="PilX"/>
    <property type="match status" value="1"/>
</dbReference>
<dbReference type="Pfam" id="PF14341">
    <property type="entry name" value="PilX_N"/>
    <property type="match status" value="1"/>
</dbReference>
<organism evidence="4 5">
    <name type="scientific">Dyella jejuensis</name>
    <dbReference type="NCBI Taxonomy" id="1432009"/>
    <lineage>
        <taxon>Bacteria</taxon>
        <taxon>Pseudomonadati</taxon>
        <taxon>Pseudomonadota</taxon>
        <taxon>Gammaproteobacteria</taxon>
        <taxon>Lysobacterales</taxon>
        <taxon>Rhodanobacteraceae</taxon>
        <taxon>Dyella</taxon>
    </lineage>
</organism>
<reference evidence="4 5" key="1">
    <citation type="submission" date="2020-10" db="EMBL/GenBank/DDBJ databases">
        <title>Phylogeny of dyella-like bacteria.</title>
        <authorList>
            <person name="Fu J."/>
        </authorList>
    </citation>
    <scope>NUCLEOTIDE SEQUENCE [LARGE SCALE GENOMIC DNA]</scope>
    <source>
        <strain evidence="4 5">JP1</strain>
    </source>
</reference>
<evidence type="ECO:0000313" key="5">
    <source>
        <dbReference type="Proteomes" id="UP001620461"/>
    </source>
</evidence>
<keyword evidence="5" id="KW-1185">Reference proteome</keyword>
<protein>
    <recommendedName>
        <fullName evidence="6">Type 4 fimbrial biogenesis protein PilX N-terminal domain-containing protein</fullName>
    </recommendedName>
</protein>
<evidence type="ECO:0000259" key="2">
    <source>
        <dbReference type="Pfam" id="PF13681"/>
    </source>
</evidence>
<feature type="domain" description="Type 4 fimbrial biogenesis protein PilX N-terminal" evidence="3">
    <location>
        <begin position="14"/>
        <end position="58"/>
    </location>
</feature>
<dbReference type="InterPro" id="IPR025205">
    <property type="entry name" value="PilX/PilW_C"/>
</dbReference>
<evidence type="ECO:0000259" key="3">
    <source>
        <dbReference type="Pfam" id="PF14341"/>
    </source>
</evidence>
<dbReference type="Proteomes" id="UP001620461">
    <property type="component" value="Unassembled WGS sequence"/>
</dbReference>
<feature type="domain" description="PilX/PilW C-terminal" evidence="2">
    <location>
        <begin position="126"/>
        <end position="191"/>
    </location>
</feature>
<comment type="caution">
    <text evidence="4">The sequence shown here is derived from an EMBL/GenBank/DDBJ whole genome shotgun (WGS) entry which is preliminary data.</text>
</comment>
<gene>
    <name evidence="4" type="ORF">ISP15_08730</name>
</gene>
<feature type="transmembrane region" description="Helical" evidence="1">
    <location>
        <begin position="12"/>
        <end position="35"/>
    </location>
</feature>
<dbReference type="InterPro" id="IPR025746">
    <property type="entry name" value="PilX_N_dom"/>
</dbReference>
<evidence type="ECO:0000313" key="4">
    <source>
        <dbReference type="EMBL" id="MFK2900419.1"/>
    </source>
</evidence>
<dbReference type="EMBL" id="JADIKJ010000008">
    <property type="protein sequence ID" value="MFK2900419.1"/>
    <property type="molecule type" value="Genomic_DNA"/>
</dbReference>
<keyword evidence="1" id="KW-0812">Transmembrane</keyword>
<name>A0ABW8JHG1_9GAMM</name>
<evidence type="ECO:0008006" key="6">
    <source>
        <dbReference type="Google" id="ProtNLM"/>
    </source>
</evidence>
<sequence length="203" mass="21589">MNTLSQTARGKQGGFVLIAALLMLVVLTFMAVSLYHNFTVQENMSANTKEKGRAFQMAMSTLQYAEYQLLMSGLNVAVATSCSAPPNPIYTFTICPNDPSGTLNSQIQLANANGSHPMQITNGVTYNPSVDDASIQFSSSGGAGLYYGPPQYFVTYLGYDPKSTCQAKIFQITALGYGGTSGTVAVVQSNYELTPTVCNLGNA</sequence>
<dbReference type="RefSeq" id="WP_404546876.1">
    <property type="nucleotide sequence ID" value="NZ_JADIKJ010000008.1"/>
</dbReference>
<keyword evidence="1" id="KW-0472">Membrane</keyword>
<accession>A0ABW8JHG1</accession>
<keyword evidence="1" id="KW-1133">Transmembrane helix</keyword>
<evidence type="ECO:0000256" key="1">
    <source>
        <dbReference type="SAM" id="Phobius"/>
    </source>
</evidence>